<feature type="region of interest" description="Disordered" evidence="1">
    <location>
        <begin position="1"/>
        <end position="86"/>
    </location>
</feature>
<name>A0A084Y2Z1_9PROT</name>
<feature type="compositionally biased region" description="Basic and acidic residues" evidence="1">
    <location>
        <begin position="59"/>
        <end position="86"/>
    </location>
</feature>
<sequence>MEEEQVQRLDRHLHGRQHGQQRQRLPLTPGQAGDTPGSEEHHRHVEQGARQAFFRKHAARADTQQRLDDGQDDAERRQGDELRPRR</sequence>
<accession>A0A084Y2Z1</accession>
<evidence type="ECO:0000313" key="2">
    <source>
        <dbReference type="EMBL" id="KFB69085.1"/>
    </source>
</evidence>
<evidence type="ECO:0000256" key="1">
    <source>
        <dbReference type="SAM" id="MobiDB-lite"/>
    </source>
</evidence>
<gene>
    <name evidence="2" type="ORF">CAPSK01_001276</name>
</gene>
<proteinExistence type="predicted"/>
<comment type="caution">
    <text evidence="2">The sequence shown here is derived from an EMBL/GenBank/DDBJ whole genome shotgun (WGS) entry which is preliminary data.</text>
</comment>
<evidence type="ECO:0000313" key="3">
    <source>
        <dbReference type="Proteomes" id="UP000019812"/>
    </source>
</evidence>
<feature type="compositionally biased region" description="Basic and acidic residues" evidence="1">
    <location>
        <begin position="1"/>
        <end position="12"/>
    </location>
</feature>
<dbReference type="EMBL" id="JDSS02000018">
    <property type="protein sequence ID" value="KFB69085.1"/>
    <property type="molecule type" value="Genomic_DNA"/>
</dbReference>
<reference evidence="2 3" key="1">
    <citation type="submission" date="2014-07" db="EMBL/GenBank/DDBJ databases">
        <title>Expanding our view of genomic diversity in Candidatus Accumulibacter clades.</title>
        <authorList>
            <person name="Skennerton C.T."/>
            <person name="Barr J.J."/>
            <person name="Slater F.R."/>
            <person name="Bond P.L."/>
            <person name="Tyson G.W."/>
        </authorList>
    </citation>
    <scope>NUCLEOTIDE SEQUENCE [LARGE SCALE GENOMIC DNA]</scope>
    <source>
        <strain evidence="3">SK-01</strain>
    </source>
</reference>
<feature type="compositionally biased region" description="Basic and acidic residues" evidence="1">
    <location>
        <begin position="38"/>
        <end position="47"/>
    </location>
</feature>
<dbReference type="Proteomes" id="UP000019812">
    <property type="component" value="Unassembled WGS sequence"/>
</dbReference>
<protein>
    <submittedName>
        <fullName evidence="2">Uncharacterized protein</fullName>
    </submittedName>
</protein>
<organism evidence="2 3">
    <name type="scientific">Candidatus Accumulibacter vicinus</name>
    <dbReference type="NCBI Taxonomy" id="2954382"/>
    <lineage>
        <taxon>Bacteria</taxon>
        <taxon>Pseudomonadati</taxon>
        <taxon>Pseudomonadota</taxon>
        <taxon>Betaproteobacteria</taxon>
        <taxon>Candidatus Accumulibacter</taxon>
    </lineage>
</organism>
<dbReference type="AlphaFoldDB" id="A0A084Y2Z1"/>